<dbReference type="EMBL" id="JH992978">
    <property type="protein sequence ID" value="EKX50621.1"/>
    <property type="molecule type" value="Genomic_DNA"/>
</dbReference>
<dbReference type="HOGENOM" id="CLU_2643247_0_0_1"/>
<accession>L1JPV3</accession>
<evidence type="ECO:0000313" key="2">
    <source>
        <dbReference type="EMBL" id="EKX50621.1"/>
    </source>
</evidence>
<evidence type="ECO:0000256" key="1">
    <source>
        <dbReference type="SAM" id="Phobius"/>
    </source>
</evidence>
<dbReference type="RefSeq" id="XP_005837601.1">
    <property type="nucleotide sequence ID" value="XM_005837544.1"/>
</dbReference>
<name>L1JPV3_GUITC</name>
<dbReference type="KEGG" id="gtt:GUITHDRAFT_103843"/>
<reference evidence="2 4" key="1">
    <citation type="journal article" date="2012" name="Nature">
        <title>Algal genomes reveal evolutionary mosaicism and the fate of nucleomorphs.</title>
        <authorList>
            <consortium name="DOE Joint Genome Institute"/>
            <person name="Curtis B.A."/>
            <person name="Tanifuji G."/>
            <person name="Burki F."/>
            <person name="Gruber A."/>
            <person name="Irimia M."/>
            <person name="Maruyama S."/>
            <person name="Arias M.C."/>
            <person name="Ball S.G."/>
            <person name="Gile G.H."/>
            <person name="Hirakawa Y."/>
            <person name="Hopkins J.F."/>
            <person name="Kuo A."/>
            <person name="Rensing S.A."/>
            <person name="Schmutz J."/>
            <person name="Symeonidi A."/>
            <person name="Elias M."/>
            <person name="Eveleigh R.J."/>
            <person name="Herman E.K."/>
            <person name="Klute M.J."/>
            <person name="Nakayama T."/>
            <person name="Obornik M."/>
            <person name="Reyes-Prieto A."/>
            <person name="Armbrust E.V."/>
            <person name="Aves S.J."/>
            <person name="Beiko R.G."/>
            <person name="Coutinho P."/>
            <person name="Dacks J.B."/>
            <person name="Durnford D.G."/>
            <person name="Fast N.M."/>
            <person name="Green B.R."/>
            <person name="Grisdale C.J."/>
            <person name="Hempel F."/>
            <person name="Henrissat B."/>
            <person name="Hoppner M.P."/>
            <person name="Ishida K."/>
            <person name="Kim E."/>
            <person name="Koreny L."/>
            <person name="Kroth P.G."/>
            <person name="Liu Y."/>
            <person name="Malik S.B."/>
            <person name="Maier U.G."/>
            <person name="McRose D."/>
            <person name="Mock T."/>
            <person name="Neilson J.A."/>
            <person name="Onodera N.T."/>
            <person name="Poole A.M."/>
            <person name="Pritham E.J."/>
            <person name="Richards T.A."/>
            <person name="Rocap G."/>
            <person name="Roy S.W."/>
            <person name="Sarai C."/>
            <person name="Schaack S."/>
            <person name="Shirato S."/>
            <person name="Slamovits C.H."/>
            <person name="Spencer D.F."/>
            <person name="Suzuki S."/>
            <person name="Worden A.Z."/>
            <person name="Zauner S."/>
            <person name="Barry K."/>
            <person name="Bell C."/>
            <person name="Bharti A.K."/>
            <person name="Crow J.A."/>
            <person name="Grimwood J."/>
            <person name="Kramer R."/>
            <person name="Lindquist E."/>
            <person name="Lucas S."/>
            <person name="Salamov A."/>
            <person name="McFadden G.I."/>
            <person name="Lane C.E."/>
            <person name="Keeling P.J."/>
            <person name="Gray M.W."/>
            <person name="Grigoriev I.V."/>
            <person name="Archibald J.M."/>
        </authorList>
    </citation>
    <scope>NUCLEOTIDE SEQUENCE</scope>
    <source>
        <strain evidence="2 4">CCMP2712</strain>
    </source>
</reference>
<evidence type="ECO:0000313" key="4">
    <source>
        <dbReference type="Proteomes" id="UP000011087"/>
    </source>
</evidence>
<keyword evidence="4" id="KW-1185">Reference proteome</keyword>
<gene>
    <name evidence="2" type="ORF">GUITHDRAFT_103843</name>
</gene>
<keyword evidence="1" id="KW-0812">Transmembrane</keyword>
<sequence>MSLTWGVGVNWGIMMPVVVSTTVFLAVFAVCVVTYCWCKLRDQISSYETRQRMPDFRTAFSGAFSRVMMVRTLKVTG</sequence>
<dbReference type="Proteomes" id="UP000011087">
    <property type="component" value="Unassembled WGS sequence"/>
</dbReference>
<dbReference type="PaxDb" id="55529-EKX50621"/>
<keyword evidence="1" id="KW-1133">Transmembrane helix</keyword>
<organism evidence="2">
    <name type="scientific">Guillardia theta (strain CCMP2712)</name>
    <name type="common">Cryptophyte</name>
    <dbReference type="NCBI Taxonomy" id="905079"/>
    <lineage>
        <taxon>Eukaryota</taxon>
        <taxon>Cryptophyceae</taxon>
        <taxon>Pyrenomonadales</taxon>
        <taxon>Geminigeraceae</taxon>
        <taxon>Guillardia</taxon>
    </lineage>
</organism>
<keyword evidence="1" id="KW-0472">Membrane</keyword>
<evidence type="ECO:0000313" key="3">
    <source>
        <dbReference type="EnsemblProtists" id="EKX50621"/>
    </source>
</evidence>
<protein>
    <submittedName>
        <fullName evidence="2 3">Uncharacterized protein</fullName>
    </submittedName>
</protein>
<dbReference type="GeneID" id="17307272"/>
<reference evidence="3" key="3">
    <citation type="submission" date="2015-06" db="UniProtKB">
        <authorList>
            <consortium name="EnsemblProtists"/>
        </authorList>
    </citation>
    <scope>IDENTIFICATION</scope>
</reference>
<feature type="transmembrane region" description="Helical" evidence="1">
    <location>
        <begin position="12"/>
        <end position="38"/>
    </location>
</feature>
<reference evidence="4" key="2">
    <citation type="submission" date="2012-11" db="EMBL/GenBank/DDBJ databases">
        <authorList>
            <person name="Kuo A."/>
            <person name="Curtis B.A."/>
            <person name="Tanifuji G."/>
            <person name="Burki F."/>
            <person name="Gruber A."/>
            <person name="Irimia M."/>
            <person name="Maruyama S."/>
            <person name="Arias M.C."/>
            <person name="Ball S.G."/>
            <person name="Gile G.H."/>
            <person name="Hirakawa Y."/>
            <person name="Hopkins J.F."/>
            <person name="Rensing S.A."/>
            <person name="Schmutz J."/>
            <person name="Symeonidi A."/>
            <person name="Elias M."/>
            <person name="Eveleigh R.J."/>
            <person name="Herman E.K."/>
            <person name="Klute M.J."/>
            <person name="Nakayama T."/>
            <person name="Obornik M."/>
            <person name="Reyes-Prieto A."/>
            <person name="Armbrust E.V."/>
            <person name="Aves S.J."/>
            <person name="Beiko R.G."/>
            <person name="Coutinho P."/>
            <person name="Dacks J.B."/>
            <person name="Durnford D.G."/>
            <person name="Fast N.M."/>
            <person name="Green B.R."/>
            <person name="Grisdale C."/>
            <person name="Hempe F."/>
            <person name="Henrissat B."/>
            <person name="Hoppner M.P."/>
            <person name="Ishida K.-I."/>
            <person name="Kim E."/>
            <person name="Koreny L."/>
            <person name="Kroth P.G."/>
            <person name="Liu Y."/>
            <person name="Malik S.-B."/>
            <person name="Maier U.G."/>
            <person name="McRose D."/>
            <person name="Mock T."/>
            <person name="Neilson J.A."/>
            <person name="Onodera N.T."/>
            <person name="Poole A.M."/>
            <person name="Pritham E.J."/>
            <person name="Richards T.A."/>
            <person name="Rocap G."/>
            <person name="Roy S.W."/>
            <person name="Sarai C."/>
            <person name="Schaack S."/>
            <person name="Shirato S."/>
            <person name="Slamovits C.H."/>
            <person name="Spencer D.F."/>
            <person name="Suzuki S."/>
            <person name="Worden A.Z."/>
            <person name="Zauner S."/>
            <person name="Barry K."/>
            <person name="Bell C."/>
            <person name="Bharti A.K."/>
            <person name="Crow J.A."/>
            <person name="Grimwood J."/>
            <person name="Kramer R."/>
            <person name="Lindquist E."/>
            <person name="Lucas S."/>
            <person name="Salamov A."/>
            <person name="McFadden G.I."/>
            <person name="Lane C.E."/>
            <person name="Keeling P.J."/>
            <person name="Gray M.W."/>
            <person name="Grigoriev I.V."/>
            <person name="Archibald J.M."/>
        </authorList>
    </citation>
    <scope>NUCLEOTIDE SEQUENCE</scope>
    <source>
        <strain evidence="4">CCMP2712</strain>
    </source>
</reference>
<dbReference type="EnsemblProtists" id="EKX50621">
    <property type="protein sequence ID" value="EKX50621"/>
    <property type="gene ID" value="GUITHDRAFT_103843"/>
</dbReference>
<proteinExistence type="predicted"/>
<dbReference type="AlphaFoldDB" id="L1JPV3"/>